<evidence type="ECO:0000259" key="7">
    <source>
        <dbReference type="Pfam" id="PF00460"/>
    </source>
</evidence>
<keyword evidence="9" id="KW-0969">Cilium</keyword>
<dbReference type="PANTHER" id="PTHR30435:SF2">
    <property type="entry name" value="FLAGELLAR BASAL-BODY ROD PROTEIN FLGC"/>
    <property type="match status" value="1"/>
</dbReference>
<comment type="subunit">
    <text evidence="5 6">The basal body constitutes a major portion of the flagellar organelle and consists of four rings (L,P,S, and M) mounted on a central rod. The rod consists of about 26 subunits of FlgG in the distal portion, and FlgB, FlgC and FlgF are thought to build up the proximal portion of the rod with about 6 subunits each.</text>
</comment>
<reference evidence="9" key="2">
    <citation type="journal article" date="2021" name="PeerJ">
        <title>Extensive microbial diversity within the chicken gut microbiome revealed by metagenomics and culture.</title>
        <authorList>
            <person name="Gilroy R."/>
            <person name="Ravi A."/>
            <person name="Getino M."/>
            <person name="Pursley I."/>
            <person name="Horton D.L."/>
            <person name="Alikhan N.F."/>
            <person name="Baker D."/>
            <person name="Gharbi K."/>
            <person name="Hall N."/>
            <person name="Watson M."/>
            <person name="Adriaenssens E.M."/>
            <person name="Foster-Nyarko E."/>
            <person name="Jarju S."/>
            <person name="Secka A."/>
            <person name="Antonio M."/>
            <person name="Oren A."/>
            <person name="Chaudhuri R.R."/>
            <person name="La Ragione R."/>
            <person name="Hildebrand F."/>
            <person name="Pallen M.J."/>
        </authorList>
    </citation>
    <scope>NUCLEOTIDE SEQUENCE</scope>
    <source>
        <strain evidence="9">ChiW3-316</strain>
    </source>
</reference>
<feature type="domain" description="Flagellar basal body rod protein N-terminal" evidence="7">
    <location>
        <begin position="11"/>
        <end position="34"/>
    </location>
</feature>
<organism evidence="9 10">
    <name type="scientific">Candidatus Scatocola faecipullorum</name>
    <dbReference type="NCBI Taxonomy" id="2840917"/>
    <lineage>
        <taxon>Bacteria</taxon>
        <taxon>Pseudomonadati</taxon>
        <taxon>Pseudomonadota</taxon>
        <taxon>Alphaproteobacteria</taxon>
        <taxon>Rhodospirillales</taxon>
        <taxon>Rhodospirillaceae</taxon>
        <taxon>Rhodospirillaceae incertae sedis</taxon>
        <taxon>Candidatus Scatocola</taxon>
    </lineage>
</organism>
<evidence type="ECO:0000259" key="8">
    <source>
        <dbReference type="Pfam" id="PF06429"/>
    </source>
</evidence>
<dbReference type="InterPro" id="IPR001444">
    <property type="entry name" value="Flag_bb_rod_N"/>
</dbReference>
<evidence type="ECO:0000256" key="5">
    <source>
        <dbReference type="ARBA" id="ARBA00025933"/>
    </source>
</evidence>
<reference evidence="9" key="1">
    <citation type="submission" date="2020-10" db="EMBL/GenBank/DDBJ databases">
        <authorList>
            <person name="Gilroy R."/>
        </authorList>
    </citation>
    <scope>NUCLEOTIDE SEQUENCE</scope>
    <source>
        <strain evidence="9">ChiW3-316</strain>
    </source>
</reference>
<keyword evidence="9" id="KW-0282">Flagellum</keyword>
<comment type="subcellular location">
    <subcellularLocation>
        <location evidence="1 6">Bacterial flagellum basal body</location>
    </subcellularLocation>
</comment>
<dbReference type="GO" id="GO:0071978">
    <property type="term" value="P:bacterial-type flagellum-dependent swarming motility"/>
    <property type="evidence" value="ECO:0007669"/>
    <property type="project" value="TreeGrafter"/>
</dbReference>
<comment type="caution">
    <text evidence="9">The sequence shown here is derived from an EMBL/GenBank/DDBJ whole genome shotgun (WGS) entry which is preliminary data.</text>
</comment>
<evidence type="ECO:0000256" key="2">
    <source>
        <dbReference type="ARBA" id="ARBA00009677"/>
    </source>
</evidence>
<dbReference type="NCBIfam" id="TIGR01395">
    <property type="entry name" value="FlgC"/>
    <property type="match status" value="1"/>
</dbReference>
<dbReference type="Pfam" id="PF00460">
    <property type="entry name" value="Flg_bb_rod"/>
    <property type="match status" value="1"/>
</dbReference>
<dbReference type="Proteomes" id="UP000824107">
    <property type="component" value="Unassembled WGS sequence"/>
</dbReference>
<dbReference type="InterPro" id="IPR010930">
    <property type="entry name" value="Flg_bb/hook_C_dom"/>
</dbReference>
<dbReference type="EMBL" id="DVNC01000018">
    <property type="protein sequence ID" value="HIU52813.1"/>
    <property type="molecule type" value="Genomic_DNA"/>
</dbReference>
<dbReference type="Pfam" id="PF06429">
    <property type="entry name" value="Flg_bbr_C"/>
    <property type="match status" value="1"/>
</dbReference>
<evidence type="ECO:0000256" key="4">
    <source>
        <dbReference type="ARBA" id="ARBA00023143"/>
    </source>
</evidence>
<evidence type="ECO:0000256" key="6">
    <source>
        <dbReference type="RuleBase" id="RU362062"/>
    </source>
</evidence>
<dbReference type="PROSITE" id="PS00588">
    <property type="entry name" value="FLAGELLA_BB_ROD"/>
    <property type="match status" value="1"/>
</dbReference>
<sequence length="137" mass="15223">MAGNLSVSADIAVSGMKAQSERLRIISENMANADSIGIRPGEDPYRRQVVTFKDYIDKETGAKMVKVDKVVPDESQFPLKYDPNHPAANAEGYVAMPNVNPLIEMMDLKEAQRSYDANLSMMQTARDMNSKVLDLLK</sequence>
<dbReference type="InterPro" id="IPR006299">
    <property type="entry name" value="FlgC"/>
</dbReference>
<keyword evidence="4 6" id="KW-0975">Bacterial flagellum</keyword>
<feature type="domain" description="Flagellar basal-body/hook protein C-terminal" evidence="8">
    <location>
        <begin position="91"/>
        <end position="135"/>
    </location>
</feature>
<evidence type="ECO:0000256" key="3">
    <source>
        <dbReference type="ARBA" id="ARBA00017941"/>
    </source>
</evidence>
<evidence type="ECO:0000256" key="1">
    <source>
        <dbReference type="ARBA" id="ARBA00004117"/>
    </source>
</evidence>
<gene>
    <name evidence="9" type="primary">flgC</name>
    <name evidence="9" type="ORF">IAD20_01890</name>
</gene>
<name>A0A9D1M2R2_9PROT</name>
<dbReference type="GO" id="GO:0030694">
    <property type="term" value="C:bacterial-type flagellum basal body, rod"/>
    <property type="evidence" value="ECO:0007669"/>
    <property type="project" value="UniProtKB-UniRule"/>
</dbReference>
<dbReference type="InterPro" id="IPR019776">
    <property type="entry name" value="Flagellar_basal_body_rod_CS"/>
</dbReference>
<evidence type="ECO:0000313" key="9">
    <source>
        <dbReference type="EMBL" id="HIU52813.1"/>
    </source>
</evidence>
<evidence type="ECO:0000313" key="10">
    <source>
        <dbReference type="Proteomes" id="UP000824107"/>
    </source>
</evidence>
<comment type="similarity">
    <text evidence="2">Belongs to the flagella basal body rod proteins family.</text>
</comment>
<keyword evidence="9" id="KW-0966">Cell projection</keyword>
<protein>
    <recommendedName>
        <fullName evidence="3 6">Flagellar basal-body rod protein FlgC</fullName>
    </recommendedName>
</protein>
<dbReference type="AlphaFoldDB" id="A0A9D1M2R2"/>
<dbReference type="PANTHER" id="PTHR30435">
    <property type="entry name" value="FLAGELLAR PROTEIN"/>
    <property type="match status" value="1"/>
</dbReference>
<accession>A0A9D1M2R2</accession>
<proteinExistence type="inferred from homology"/>